<evidence type="ECO:0000313" key="3">
    <source>
        <dbReference type="EMBL" id="KAB4212914.1"/>
    </source>
</evidence>
<dbReference type="PANTHER" id="PTHR42760:SF133">
    <property type="entry name" value="3-OXOACYL-[ACYL-CARRIER-PROTEIN] REDUCTASE"/>
    <property type="match status" value="1"/>
</dbReference>
<dbReference type="SUPFAM" id="SSF51735">
    <property type="entry name" value="NAD(P)-binding Rossmann-fold domains"/>
    <property type="match status" value="1"/>
</dbReference>
<evidence type="ECO:0000313" key="5">
    <source>
        <dbReference type="Proteomes" id="UP000261295"/>
    </source>
</evidence>
<dbReference type="Proteomes" id="UP000466952">
    <property type="component" value="Unassembled WGS sequence"/>
</dbReference>
<dbReference type="PANTHER" id="PTHR42760">
    <property type="entry name" value="SHORT-CHAIN DEHYDROGENASES/REDUCTASES FAMILY MEMBER"/>
    <property type="match status" value="1"/>
</dbReference>
<dbReference type="PROSITE" id="PS00061">
    <property type="entry name" value="ADH_SHORT"/>
    <property type="match status" value="1"/>
</dbReference>
<dbReference type="PRINTS" id="PR00080">
    <property type="entry name" value="SDRFAMILY"/>
</dbReference>
<dbReference type="EMBL" id="QSTL01000016">
    <property type="protein sequence ID" value="RGM53394.1"/>
    <property type="molecule type" value="Genomic_DNA"/>
</dbReference>
<dbReference type="GO" id="GO:0016616">
    <property type="term" value="F:oxidoreductase activity, acting on the CH-OH group of donors, NAD or NADP as acceptor"/>
    <property type="evidence" value="ECO:0007669"/>
    <property type="project" value="TreeGrafter"/>
</dbReference>
<evidence type="ECO:0000313" key="6">
    <source>
        <dbReference type="Proteomes" id="UP000466952"/>
    </source>
</evidence>
<accession>A0A3E4XG29</accession>
<dbReference type="InterPro" id="IPR036291">
    <property type="entry name" value="NAD(P)-bd_dom_sf"/>
</dbReference>
<proteinExistence type="inferred from homology"/>
<keyword evidence="2" id="KW-0560">Oxidoreductase</keyword>
<dbReference type="GO" id="GO:0048038">
    <property type="term" value="F:quinone binding"/>
    <property type="evidence" value="ECO:0007669"/>
    <property type="project" value="TreeGrafter"/>
</dbReference>
<dbReference type="InterPro" id="IPR020904">
    <property type="entry name" value="Sc_DH/Rdtase_CS"/>
</dbReference>
<dbReference type="AlphaFoldDB" id="A0A3E4XG29"/>
<reference evidence="3 6" key="2">
    <citation type="journal article" date="2019" name="Nat. Med.">
        <title>A library of human gut bacterial isolates paired with longitudinal multiomics data enables mechanistic microbiome research.</title>
        <authorList>
            <person name="Poyet M."/>
            <person name="Groussin M."/>
            <person name="Gibbons S.M."/>
            <person name="Avila-Pacheco J."/>
            <person name="Jiang X."/>
            <person name="Kearney S.M."/>
            <person name="Perrotta A.R."/>
            <person name="Berdy B."/>
            <person name="Zhao S."/>
            <person name="Lieberman T.D."/>
            <person name="Swanson P.K."/>
            <person name="Smith M."/>
            <person name="Roesemann S."/>
            <person name="Alexander J.E."/>
            <person name="Rich S.A."/>
            <person name="Livny J."/>
            <person name="Vlamakis H."/>
            <person name="Clish C."/>
            <person name="Bullock K."/>
            <person name="Deik A."/>
            <person name="Scott J."/>
            <person name="Pierce K.A."/>
            <person name="Xavier R.J."/>
            <person name="Alm E.J."/>
        </authorList>
    </citation>
    <scope>NUCLEOTIDE SEQUENCE [LARGE SCALE GENOMIC DNA]</scope>
    <source>
        <strain evidence="3 6">BIOML-A11</strain>
    </source>
</reference>
<name>A0A3E4XG29_BACUN</name>
<dbReference type="Pfam" id="PF13561">
    <property type="entry name" value="adh_short_C2"/>
    <property type="match status" value="1"/>
</dbReference>
<gene>
    <name evidence="4" type="ORF">DXC07_15435</name>
    <name evidence="3" type="ORF">GAP55_09805</name>
</gene>
<evidence type="ECO:0000313" key="4">
    <source>
        <dbReference type="EMBL" id="RGM53394.1"/>
    </source>
</evidence>
<organism evidence="4 5">
    <name type="scientific">Bacteroides uniformis</name>
    <dbReference type="NCBI Taxonomy" id="820"/>
    <lineage>
        <taxon>Bacteria</taxon>
        <taxon>Pseudomonadati</taxon>
        <taxon>Bacteroidota</taxon>
        <taxon>Bacteroidia</taxon>
        <taxon>Bacteroidales</taxon>
        <taxon>Bacteroidaceae</taxon>
        <taxon>Bacteroides</taxon>
    </lineage>
</organism>
<sequence length="249" mass="26894">MGGLKGKTALITGCNRGIGRAIMQELVAGGANIIACTRKQTAEQDAFYRQCQSEYGIQIYPIYFDLSDEDAIRIALKEIYSLKIVIDILVNNAGILNTDGLLRLKMEDAHRVMQVNYFAPLQITQGIVKLMLRSKSASIINVASIAALKPTVGNTVYGASKAALISMTTCWAKELASAKIRVNAVAPGYLDTDMSTSVDSKVMGQLVNDTSLKRLGTVEEVAKVVSFLASDDSSYIDGEVIKITGGYRI</sequence>
<evidence type="ECO:0000256" key="2">
    <source>
        <dbReference type="ARBA" id="ARBA00023002"/>
    </source>
</evidence>
<dbReference type="PRINTS" id="PR00081">
    <property type="entry name" value="GDHRDH"/>
</dbReference>
<dbReference type="FunFam" id="3.40.50.720:FF:000173">
    <property type="entry name" value="3-oxoacyl-[acyl-carrier protein] reductase"/>
    <property type="match status" value="1"/>
</dbReference>
<comment type="caution">
    <text evidence="4">The sequence shown here is derived from an EMBL/GenBank/DDBJ whole genome shotgun (WGS) entry which is preliminary data.</text>
</comment>
<dbReference type="GO" id="GO:0006633">
    <property type="term" value="P:fatty acid biosynthetic process"/>
    <property type="evidence" value="ECO:0007669"/>
    <property type="project" value="TreeGrafter"/>
</dbReference>
<comment type="similarity">
    <text evidence="1">Belongs to the short-chain dehydrogenases/reductases (SDR) family.</text>
</comment>
<dbReference type="Gene3D" id="3.40.50.720">
    <property type="entry name" value="NAD(P)-binding Rossmann-like Domain"/>
    <property type="match status" value="1"/>
</dbReference>
<dbReference type="Proteomes" id="UP000261295">
    <property type="component" value="Unassembled WGS sequence"/>
</dbReference>
<dbReference type="RefSeq" id="WP_005832324.1">
    <property type="nucleotide sequence ID" value="NZ_JADNEN010000029.1"/>
</dbReference>
<dbReference type="EMBL" id="WCTR01000006">
    <property type="protein sequence ID" value="KAB4212914.1"/>
    <property type="molecule type" value="Genomic_DNA"/>
</dbReference>
<protein>
    <submittedName>
        <fullName evidence="4">SDR family oxidoreductase</fullName>
    </submittedName>
</protein>
<reference evidence="4 5" key="1">
    <citation type="submission" date="2018-08" db="EMBL/GenBank/DDBJ databases">
        <title>A genome reference for cultivated species of the human gut microbiota.</title>
        <authorList>
            <person name="Zou Y."/>
            <person name="Xue W."/>
            <person name="Luo G."/>
        </authorList>
    </citation>
    <scope>NUCLEOTIDE SEQUENCE [LARGE SCALE GENOMIC DNA]</scope>
    <source>
        <strain evidence="4 5">OM07-9</strain>
    </source>
</reference>
<evidence type="ECO:0000256" key="1">
    <source>
        <dbReference type="ARBA" id="ARBA00006484"/>
    </source>
</evidence>
<dbReference type="InterPro" id="IPR002347">
    <property type="entry name" value="SDR_fam"/>
</dbReference>